<dbReference type="PRINTS" id="PR00080">
    <property type="entry name" value="SDRFAMILY"/>
</dbReference>
<keyword evidence="4" id="KW-1185">Reference proteome</keyword>
<dbReference type="Proteomes" id="UP000186904">
    <property type="component" value="Unassembled WGS sequence"/>
</dbReference>
<evidence type="ECO:0000256" key="1">
    <source>
        <dbReference type="RuleBase" id="RU000363"/>
    </source>
</evidence>
<dbReference type="PANTHER" id="PTHR45458">
    <property type="entry name" value="SHORT-CHAIN DEHYDROGENASE/REDUCTASE SDR"/>
    <property type="match status" value="1"/>
</dbReference>
<dbReference type="STRING" id="653930.SAMN05216589_0970"/>
<dbReference type="EMBL" id="FOUA01000001">
    <property type="protein sequence ID" value="SFL67389.1"/>
    <property type="molecule type" value="Genomic_DNA"/>
</dbReference>
<sequence>MANIVITGANRGIGLALVRNYVARGDRVYALCRDPDQATELKQIASSAAGKLTLHPVDMADGQSIDNITQALGNTAVDVLLNVAGIIGGRTDSLTQAPFTDEDFAAWREAFEVMTIGPFRLVQALLPNLIAAKGKALTVSSQIAASTWPYGGMYVYGATKAAVNRLMLSLAIDLKDKGVSIATVHPGYVQTDMGGPNADITPQESASGIQSVADNLILESSGSFFKWNGELHPW</sequence>
<reference evidence="4 5" key="1">
    <citation type="submission" date="2016-10" db="EMBL/GenBank/DDBJ databases">
        <authorList>
            <person name="de Groot N.N."/>
        </authorList>
    </citation>
    <scope>NUCLEOTIDE SEQUENCE [LARGE SCALE GENOMIC DNA]</scope>
    <source>
        <strain evidence="3 4">CGMCC 1.9095</strain>
        <strain evidence="2 5">DSM 22558</strain>
    </source>
</reference>
<protein>
    <submittedName>
        <fullName evidence="2">Short-chain dehydrogenase</fullName>
    </submittedName>
</protein>
<gene>
    <name evidence="3" type="ORF">SAMN04487855_0656</name>
    <name evidence="2" type="ORF">SAMN05216589_0970</name>
</gene>
<evidence type="ECO:0000313" key="4">
    <source>
        <dbReference type="Proteomes" id="UP000186599"/>
    </source>
</evidence>
<dbReference type="RefSeq" id="WP_074778068.1">
    <property type="nucleotide sequence ID" value="NZ_FOGN01000001.1"/>
</dbReference>
<evidence type="ECO:0000313" key="2">
    <source>
        <dbReference type="EMBL" id="SER57970.1"/>
    </source>
</evidence>
<comment type="similarity">
    <text evidence="1">Belongs to the short-chain dehydrogenases/reductases (SDR) family.</text>
</comment>
<dbReference type="PRINTS" id="PR00081">
    <property type="entry name" value="GDHRDH"/>
</dbReference>
<dbReference type="SUPFAM" id="SSF51735">
    <property type="entry name" value="NAD(P)-binding Rossmann-fold domains"/>
    <property type="match status" value="1"/>
</dbReference>
<dbReference type="PANTHER" id="PTHR45458:SF1">
    <property type="entry name" value="SHORT CHAIN DEHYDROGENASE"/>
    <property type="match status" value="1"/>
</dbReference>
<dbReference type="Gene3D" id="3.40.50.720">
    <property type="entry name" value="NAD(P)-binding Rossmann-like Domain"/>
    <property type="match status" value="1"/>
</dbReference>
<dbReference type="InterPro" id="IPR052184">
    <property type="entry name" value="SDR_enzymes"/>
</dbReference>
<evidence type="ECO:0000313" key="3">
    <source>
        <dbReference type="EMBL" id="SFL67389.1"/>
    </source>
</evidence>
<dbReference type="InterPro" id="IPR002347">
    <property type="entry name" value="SDR_fam"/>
</dbReference>
<dbReference type="GO" id="GO:0016616">
    <property type="term" value="F:oxidoreductase activity, acting on the CH-OH group of donors, NAD or NADP as acceptor"/>
    <property type="evidence" value="ECO:0007669"/>
    <property type="project" value="TreeGrafter"/>
</dbReference>
<evidence type="ECO:0000313" key="5">
    <source>
        <dbReference type="Proteomes" id="UP000186904"/>
    </source>
</evidence>
<dbReference type="OrthoDB" id="5786478at2"/>
<dbReference type="InterPro" id="IPR036291">
    <property type="entry name" value="NAD(P)-bd_dom_sf"/>
</dbReference>
<proteinExistence type="inferred from homology"/>
<dbReference type="PROSITE" id="PS00061">
    <property type="entry name" value="ADH_SHORT"/>
    <property type="match status" value="1"/>
</dbReference>
<name>A0A1H9QC14_9GAMM</name>
<dbReference type="EMBL" id="FOGN01000001">
    <property type="protein sequence ID" value="SER57970.1"/>
    <property type="molecule type" value="Genomic_DNA"/>
</dbReference>
<accession>A0A1H9QC14</accession>
<dbReference type="InterPro" id="IPR020904">
    <property type="entry name" value="Sc_DH/Rdtase_CS"/>
</dbReference>
<dbReference type="Proteomes" id="UP000186599">
    <property type="component" value="Unassembled WGS sequence"/>
</dbReference>
<dbReference type="CDD" id="cd05325">
    <property type="entry name" value="carb_red_sniffer_like_SDR_c"/>
    <property type="match status" value="1"/>
</dbReference>
<dbReference type="AlphaFoldDB" id="A0A1H9QC14"/>
<dbReference type="Pfam" id="PF00106">
    <property type="entry name" value="adh_short"/>
    <property type="match status" value="1"/>
</dbReference>
<organism evidence="2 5">
    <name type="scientific">Halopseudomonas bauzanensis</name>
    <dbReference type="NCBI Taxonomy" id="653930"/>
    <lineage>
        <taxon>Bacteria</taxon>
        <taxon>Pseudomonadati</taxon>
        <taxon>Pseudomonadota</taxon>
        <taxon>Gammaproteobacteria</taxon>
        <taxon>Pseudomonadales</taxon>
        <taxon>Pseudomonadaceae</taxon>
        <taxon>Halopseudomonas</taxon>
    </lineage>
</organism>